<dbReference type="STRING" id="574376.BAMA_20295"/>
<reference evidence="5 6" key="1">
    <citation type="submission" date="2014-06" db="EMBL/GenBank/DDBJ databases">
        <title>Draft genome sequence of Bacillus manliponensis JCM 15802 (MCCC 1A00708).</title>
        <authorList>
            <person name="Lai Q."/>
            <person name="Liu Y."/>
            <person name="Shao Z."/>
        </authorList>
    </citation>
    <scope>NUCLEOTIDE SEQUENCE [LARGE SCALE GENOMIC DNA]</scope>
    <source>
        <strain evidence="5 6">JCM 15802</strain>
    </source>
</reference>
<evidence type="ECO:0000259" key="4">
    <source>
        <dbReference type="PROSITE" id="PS50987"/>
    </source>
</evidence>
<feature type="domain" description="HTH arsR-type" evidence="4">
    <location>
        <begin position="259"/>
        <end position="347"/>
    </location>
</feature>
<dbReference type="Pfam" id="PF01022">
    <property type="entry name" value="HTH_5"/>
    <property type="match status" value="1"/>
</dbReference>
<keyword evidence="6" id="KW-1185">Reference proteome</keyword>
<dbReference type="GO" id="GO:0003677">
    <property type="term" value="F:DNA binding"/>
    <property type="evidence" value="ECO:0007669"/>
    <property type="project" value="UniProtKB-KW"/>
</dbReference>
<dbReference type="SMART" id="SM00418">
    <property type="entry name" value="HTH_ARSR"/>
    <property type="match status" value="1"/>
</dbReference>
<dbReference type="SUPFAM" id="SSF46785">
    <property type="entry name" value="Winged helix' DNA-binding domain"/>
    <property type="match status" value="1"/>
</dbReference>
<name>A0A073JZH7_9BACI</name>
<evidence type="ECO:0000256" key="3">
    <source>
        <dbReference type="ARBA" id="ARBA00023163"/>
    </source>
</evidence>
<evidence type="ECO:0000256" key="1">
    <source>
        <dbReference type="ARBA" id="ARBA00023015"/>
    </source>
</evidence>
<dbReference type="InterPro" id="IPR011991">
    <property type="entry name" value="ArsR-like_HTH"/>
</dbReference>
<organism evidence="5 6">
    <name type="scientific">Bacillus manliponensis</name>
    <dbReference type="NCBI Taxonomy" id="574376"/>
    <lineage>
        <taxon>Bacteria</taxon>
        <taxon>Bacillati</taxon>
        <taxon>Bacillota</taxon>
        <taxon>Bacilli</taxon>
        <taxon>Bacillales</taxon>
        <taxon>Bacillaceae</taxon>
        <taxon>Bacillus</taxon>
        <taxon>Bacillus cereus group</taxon>
    </lineage>
</organism>
<dbReference type="AlphaFoldDB" id="A0A073JZH7"/>
<keyword evidence="1" id="KW-0805">Transcription regulation</keyword>
<comment type="caution">
    <text evidence="5">The sequence shown here is derived from an EMBL/GenBank/DDBJ whole genome shotgun (WGS) entry which is preliminary data.</text>
</comment>
<dbReference type="Gene3D" id="1.10.10.10">
    <property type="entry name" value="Winged helix-like DNA-binding domain superfamily/Winged helix DNA-binding domain"/>
    <property type="match status" value="1"/>
</dbReference>
<sequence>MDVLNITSRKRESYKVQIKYSLLWECALGIAAITNKRFITTLEKQQAEWEEIRESFDGDMLEQLNLVEKHNTWKALLQLLYEKDFAELSHFIRYIRELSGSQLKYICIPYTGVQQQEIRRRAADGEEDAIEQLKEITNNNPFFPTYIEYICKIHENDLKEHLIAVMSGWYKVVIESEAEMLCEILKVDYETKEKMKDKMAPEEFVEWVTGGISYMPEPSVHSVLLIPQYTYRPWNIEADIEGTKVFHYPVANESIAPNDPYKPNYFVVQKYKALGDEVRLRIVKLLYEQDRTLQQLTDKLDVGKSTIHHHLKILRAAKLVDIGESKYILKKKALQSLGKELDLFINR</sequence>
<protein>
    <submittedName>
        <fullName evidence="5">ArsR family transcriptional regulator</fullName>
    </submittedName>
</protein>
<dbReference type="RefSeq" id="WP_034638417.1">
    <property type="nucleotide sequence ID" value="NZ_CBCSJC010000033.1"/>
</dbReference>
<evidence type="ECO:0000313" key="6">
    <source>
        <dbReference type="Proteomes" id="UP000027822"/>
    </source>
</evidence>
<dbReference type="eggNOG" id="COG0640">
    <property type="taxonomic scope" value="Bacteria"/>
</dbReference>
<keyword evidence="3" id="KW-0804">Transcription</keyword>
<proteinExistence type="predicted"/>
<evidence type="ECO:0000313" key="5">
    <source>
        <dbReference type="EMBL" id="KEK19612.1"/>
    </source>
</evidence>
<dbReference type="PANTHER" id="PTHR33154:SF18">
    <property type="entry name" value="ARSENICAL RESISTANCE OPERON REPRESSOR"/>
    <property type="match status" value="1"/>
</dbReference>
<dbReference type="Proteomes" id="UP000027822">
    <property type="component" value="Unassembled WGS sequence"/>
</dbReference>
<dbReference type="GO" id="GO:0003700">
    <property type="term" value="F:DNA-binding transcription factor activity"/>
    <property type="evidence" value="ECO:0007669"/>
    <property type="project" value="InterPro"/>
</dbReference>
<accession>A0A073JZH7</accession>
<dbReference type="CDD" id="cd00090">
    <property type="entry name" value="HTH_ARSR"/>
    <property type="match status" value="1"/>
</dbReference>
<dbReference type="EMBL" id="JOTN01000006">
    <property type="protein sequence ID" value="KEK19612.1"/>
    <property type="molecule type" value="Genomic_DNA"/>
</dbReference>
<keyword evidence="2" id="KW-0238">DNA-binding</keyword>
<dbReference type="InterPro" id="IPR051081">
    <property type="entry name" value="HTH_MetalResp_TranReg"/>
</dbReference>
<dbReference type="OrthoDB" id="2646147at2"/>
<dbReference type="PRINTS" id="PR00778">
    <property type="entry name" value="HTHARSR"/>
</dbReference>
<dbReference type="InterPro" id="IPR036388">
    <property type="entry name" value="WH-like_DNA-bd_sf"/>
</dbReference>
<dbReference type="PROSITE" id="PS50987">
    <property type="entry name" value="HTH_ARSR_2"/>
    <property type="match status" value="1"/>
</dbReference>
<gene>
    <name evidence="5" type="ORF">BAMA_20295</name>
</gene>
<dbReference type="PANTHER" id="PTHR33154">
    <property type="entry name" value="TRANSCRIPTIONAL REGULATOR, ARSR FAMILY"/>
    <property type="match status" value="1"/>
</dbReference>
<evidence type="ECO:0000256" key="2">
    <source>
        <dbReference type="ARBA" id="ARBA00023125"/>
    </source>
</evidence>
<dbReference type="InterPro" id="IPR036390">
    <property type="entry name" value="WH_DNA-bd_sf"/>
</dbReference>
<dbReference type="InterPro" id="IPR001845">
    <property type="entry name" value="HTH_ArsR_DNA-bd_dom"/>
</dbReference>